<dbReference type="GO" id="GO:0006355">
    <property type="term" value="P:regulation of DNA-templated transcription"/>
    <property type="evidence" value="ECO:0007669"/>
    <property type="project" value="TreeGrafter"/>
</dbReference>
<feature type="region of interest" description="Disordered" evidence="3">
    <location>
        <begin position="720"/>
        <end position="792"/>
    </location>
</feature>
<proteinExistence type="predicted"/>
<comment type="caution">
    <text evidence="6">The sequence shown here is derived from an EMBL/GenBank/DDBJ whole genome shotgun (WGS) entry which is preliminary data.</text>
</comment>
<evidence type="ECO:0000313" key="7">
    <source>
        <dbReference type="Proteomes" id="UP000187455"/>
    </source>
</evidence>
<dbReference type="Proteomes" id="UP000187455">
    <property type="component" value="Unassembled WGS sequence"/>
</dbReference>
<organism evidence="6 7">
    <name type="scientific">Smittium mucronatum</name>
    <dbReference type="NCBI Taxonomy" id="133383"/>
    <lineage>
        <taxon>Eukaryota</taxon>
        <taxon>Fungi</taxon>
        <taxon>Fungi incertae sedis</taxon>
        <taxon>Zoopagomycota</taxon>
        <taxon>Kickxellomycotina</taxon>
        <taxon>Harpellomycetes</taxon>
        <taxon>Harpellales</taxon>
        <taxon>Legeriomycetaceae</taxon>
        <taxon>Smittium</taxon>
    </lineage>
</organism>
<reference evidence="6 7" key="1">
    <citation type="journal article" date="2016" name="Mol. Biol. Evol.">
        <title>Genome-Wide Survey of Gut Fungi (Harpellales) Reveals the First Horizontally Transferred Ubiquitin Gene from a Mosquito Host.</title>
        <authorList>
            <person name="Wang Y."/>
            <person name="White M.M."/>
            <person name="Kvist S."/>
            <person name="Moncalvo J.M."/>
        </authorList>
    </citation>
    <scope>NUCLEOTIDE SEQUENCE [LARGE SCALE GENOMIC DNA]</scope>
    <source>
        <strain evidence="6 7">ALG-7-W6</strain>
    </source>
</reference>
<dbReference type="SMART" id="SM00297">
    <property type="entry name" value="BROMO"/>
    <property type="match status" value="2"/>
</dbReference>
<feature type="region of interest" description="Disordered" evidence="3">
    <location>
        <begin position="18"/>
        <end position="43"/>
    </location>
</feature>
<gene>
    <name evidence="6" type="ORF">AYI68_g2320</name>
</gene>
<evidence type="ECO:0000256" key="2">
    <source>
        <dbReference type="PROSITE-ProRule" id="PRU00035"/>
    </source>
</evidence>
<dbReference type="EMBL" id="LSSL01000859">
    <property type="protein sequence ID" value="OLY83535.1"/>
    <property type="molecule type" value="Genomic_DNA"/>
</dbReference>
<dbReference type="InterPro" id="IPR001487">
    <property type="entry name" value="Bromodomain"/>
</dbReference>
<dbReference type="STRING" id="133383.A0A1R0H326"/>
<feature type="compositionally biased region" description="Basic and acidic residues" evidence="3">
    <location>
        <begin position="18"/>
        <end position="29"/>
    </location>
</feature>
<feature type="domain" description="Bromo" evidence="4">
    <location>
        <begin position="555"/>
        <end position="627"/>
    </location>
</feature>
<feature type="compositionally biased region" description="Polar residues" evidence="3">
    <location>
        <begin position="122"/>
        <end position="141"/>
    </location>
</feature>
<dbReference type="InterPro" id="IPR038336">
    <property type="entry name" value="NET_sf"/>
</dbReference>
<evidence type="ECO:0000256" key="1">
    <source>
        <dbReference type="ARBA" id="ARBA00023117"/>
    </source>
</evidence>
<dbReference type="Pfam" id="PF17035">
    <property type="entry name" value="BET"/>
    <property type="match status" value="1"/>
</dbReference>
<keyword evidence="7" id="KW-1185">Reference proteome</keyword>
<dbReference type="InterPro" id="IPR027353">
    <property type="entry name" value="NET_dom"/>
</dbReference>
<dbReference type="InterPro" id="IPR050935">
    <property type="entry name" value="Bromo_chromatin_reader"/>
</dbReference>
<feature type="region of interest" description="Disordered" evidence="3">
    <location>
        <begin position="112"/>
        <end position="145"/>
    </location>
</feature>
<dbReference type="PANTHER" id="PTHR22880:SF225">
    <property type="entry name" value="BROMODOMAIN-CONTAINING PROTEIN BET-1-RELATED"/>
    <property type="match status" value="1"/>
</dbReference>
<sequence>MATKDMLFANEIIPKKQLDGLDKDDESHDLSMNQEEMESEDAFDIPSTELEKIDRLKDLNPFTSPIKRDYTVVDKNTDISPESYTPTSNENEPISLLQLTVASKMDLDDDDSSIDFEKLPENNKQLNPIKYESSTANSSERSVPDDVSSISLDMLKNLTSTPPELDLTTSNNNMDSNHVDSILSHTNNIVEPSSETSIVKSLDAGLPLVSHPSLKLESLDSHLVSTKSENPPVSIPQESYSELSDSISFPKNSDLNSVNVSDRISDVTGVSITSDSISIKKEILTSNNQEFVSIDTSKDSLNIPDNLSLTQNKPLIQNKTVDEFQNPPSMENLNSEYVKLSDYSIGDKNPPLELKKPIVPSKKSKSKLQMPKDQLRYCLAMIRSLKKHGDAGPFLKPVDIVLLNIPDYPSVVKEPMDLSTVESNLKSGIYTSSVDFISDMDKIFSNCYLYNGRELPVSLMAMNLEKAYRNQLKKMPDSSNPTPNRYSNSAPAPIQAPTPTQPQTLNKPRSRRETHPPPSRDIPTPSLNPKRSNSRLLDPQLKFCAGLIREFFKKSYYDIACYFYEPVDWVAQGIPDYPTVVEHPMDMGTIRDKLQENDYKNASEFKDDFLLMLNNCYLYNHPKNVVYLAGKALEDSFEKKWKLLPPILSDSPSPTPTPRPKTKRSGRQSSPNQAKFEDSDSDEVLETPSSARIMSLERHVQQVTKELEDLKRIERLKRQEDLKRRAESRSSSNKGKEKKSRKSLATPKAQNSSAFDTPSRGRGSGRKRGGRGGRGGKASSNSRSAKNSSYVTELTLSQKREFSSKIESLPAERLQVALNIIRSACPDLVEEEDEIELDIESLDPYTLKRLYDYVVLCVDLDSEIQAQNPEYYNHTDQLEEKFRAFDSENAPVADVVHGTSLTSHNYSSSSDSDSAESHSDDSEERSS</sequence>
<dbReference type="PANTHER" id="PTHR22880">
    <property type="entry name" value="FALZ-RELATED BROMODOMAIN-CONTAINING PROTEINS"/>
    <property type="match status" value="1"/>
</dbReference>
<protein>
    <submittedName>
        <fullName evidence="6">SWR1 complex bromodomain subunit bdf1</fullName>
    </submittedName>
</protein>
<dbReference type="Gene3D" id="1.20.1270.220">
    <property type="match status" value="1"/>
</dbReference>
<feature type="compositionally biased region" description="Low complexity" evidence="3">
    <location>
        <begin position="777"/>
        <end position="789"/>
    </location>
</feature>
<dbReference type="PRINTS" id="PR00503">
    <property type="entry name" value="BROMODOMAIN"/>
</dbReference>
<feature type="region of interest" description="Disordered" evidence="3">
    <location>
        <begin position="647"/>
        <end position="697"/>
    </location>
</feature>
<dbReference type="Pfam" id="PF00439">
    <property type="entry name" value="Bromodomain"/>
    <property type="match status" value="2"/>
</dbReference>
<dbReference type="OrthoDB" id="784962at2759"/>
<dbReference type="GO" id="GO:0000785">
    <property type="term" value="C:chromatin"/>
    <property type="evidence" value="ECO:0007669"/>
    <property type="project" value="TreeGrafter"/>
</dbReference>
<name>A0A1R0H326_9FUNG</name>
<dbReference type="Gene3D" id="1.20.920.10">
    <property type="entry name" value="Bromodomain-like"/>
    <property type="match status" value="2"/>
</dbReference>
<dbReference type="GO" id="GO:0006338">
    <property type="term" value="P:chromatin remodeling"/>
    <property type="evidence" value="ECO:0007669"/>
    <property type="project" value="TreeGrafter"/>
</dbReference>
<dbReference type="AlphaFoldDB" id="A0A1R0H326"/>
<feature type="domain" description="NET" evidence="5">
    <location>
        <begin position="784"/>
        <end position="865"/>
    </location>
</feature>
<dbReference type="InterPro" id="IPR036427">
    <property type="entry name" value="Bromodomain-like_sf"/>
</dbReference>
<evidence type="ECO:0000313" key="6">
    <source>
        <dbReference type="EMBL" id="OLY83535.1"/>
    </source>
</evidence>
<evidence type="ECO:0000259" key="5">
    <source>
        <dbReference type="PROSITE" id="PS51525"/>
    </source>
</evidence>
<feature type="compositionally biased region" description="Basic and acidic residues" evidence="3">
    <location>
        <begin position="915"/>
        <end position="927"/>
    </location>
</feature>
<feature type="compositionally biased region" description="Polar residues" evidence="3">
    <location>
        <begin position="525"/>
        <end position="534"/>
    </location>
</feature>
<accession>A0A1R0H326</accession>
<keyword evidence="1 2" id="KW-0103">Bromodomain</keyword>
<feature type="compositionally biased region" description="Polar residues" evidence="3">
    <location>
        <begin position="477"/>
        <end position="489"/>
    </location>
</feature>
<feature type="region of interest" description="Disordered" evidence="3">
    <location>
        <begin position="473"/>
        <end position="534"/>
    </location>
</feature>
<evidence type="ECO:0000256" key="3">
    <source>
        <dbReference type="SAM" id="MobiDB-lite"/>
    </source>
</evidence>
<dbReference type="GO" id="GO:0005634">
    <property type="term" value="C:nucleus"/>
    <property type="evidence" value="ECO:0007669"/>
    <property type="project" value="TreeGrafter"/>
</dbReference>
<evidence type="ECO:0000259" key="4">
    <source>
        <dbReference type="PROSITE" id="PS50014"/>
    </source>
</evidence>
<dbReference type="PROSITE" id="PS51525">
    <property type="entry name" value="NET"/>
    <property type="match status" value="1"/>
</dbReference>
<feature type="domain" description="Bromo" evidence="4">
    <location>
        <begin position="386"/>
        <end position="458"/>
    </location>
</feature>
<dbReference type="SUPFAM" id="SSF47370">
    <property type="entry name" value="Bromodomain"/>
    <property type="match status" value="2"/>
</dbReference>
<dbReference type="PROSITE" id="PS50014">
    <property type="entry name" value="BROMODOMAIN_2"/>
    <property type="match status" value="2"/>
</dbReference>
<feature type="region of interest" description="Disordered" evidence="3">
    <location>
        <begin position="894"/>
        <end position="927"/>
    </location>
</feature>